<accession>A0A158AWY8</accession>
<keyword evidence="2" id="KW-1185">Reference proteome</keyword>
<organism evidence="1 2">
    <name type="scientific">Caballeronia ptereochthonis</name>
    <dbReference type="NCBI Taxonomy" id="1777144"/>
    <lineage>
        <taxon>Bacteria</taxon>
        <taxon>Pseudomonadati</taxon>
        <taxon>Pseudomonadota</taxon>
        <taxon>Betaproteobacteria</taxon>
        <taxon>Burkholderiales</taxon>
        <taxon>Burkholderiaceae</taxon>
        <taxon>Caballeronia</taxon>
    </lineage>
</organism>
<dbReference type="EMBL" id="FCOB02000010">
    <property type="protein sequence ID" value="SAK62374.1"/>
    <property type="molecule type" value="Genomic_DNA"/>
</dbReference>
<reference evidence="1" key="1">
    <citation type="submission" date="2016-01" db="EMBL/GenBank/DDBJ databases">
        <authorList>
            <person name="Peeters C."/>
        </authorList>
    </citation>
    <scope>NUCLEOTIDE SEQUENCE [LARGE SCALE GENOMIC DNA]</scope>
    <source>
        <strain evidence="1">LMG 29326</strain>
    </source>
</reference>
<gene>
    <name evidence="1" type="ORF">AWB83_02488</name>
</gene>
<dbReference type="Proteomes" id="UP000054978">
    <property type="component" value="Unassembled WGS sequence"/>
</dbReference>
<comment type="caution">
    <text evidence="1">The sequence shown here is derived from an EMBL/GenBank/DDBJ whole genome shotgun (WGS) entry which is preliminary data.</text>
</comment>
<evidence type="ECO:0000313" key="2">
    <source>
        <dbReference type="Proteomes" id="UP000054978"/>
    </source>
</evidence>
<protein>
    <submittedName>
        <fullName evidence="1">Uncharacterized protein</fullName>
    </submittedName>
</protein>
<name>A0A158AWY8_9BURK</name>
<evidence type="ECO:0000313" key="1">
    <source>
        <dbReference type="EMBL" id="SAK62374.1"/>
    </source>
</evidence>
<proteinExistence type="predicted"/>
<dbReference type="AlphaFoldDB" id="A0A158AWY8"/>
<sequence>MSGTVSSLADNLALGNLPLVLAAAKKRETNVHRQGKFLDTSVDHFTCDIPWHARC</sequence>